<gene>
    <name evidence="1" type="ORF">DSO57_1025303</name>
</gene>
<reference evidence="1" key="1">
    <citation type="submission" date="2022-04" db="EMBL/GenBank/DDBJ databases">
        <title>Genome of the entomopathogenic fungus Entomophthora muscae.</title>
        <authorList>
            <person name="Elya C."/>
            <person name="Lovett B.R."/>
            <person name="Lee E."/>
            <person name="Macias A.M."/>
            <person name="Hajek A.E."/>
            <person name="De Bivort B.L."/>
            <person name="Kasson M.T."/>
            <person name="De Fine Licht H.H."/>
            <person name="Stajich J.E."/>
        </authorList>
    </citation>
    <scope>NUCLEOTIDE SEQUENCE</scope>
    <source>
        <strain evidence="1">Berkeley</strain>
    </source>
</reference>
<comment type="caution">
    <text evidence="1">The sequence shown here is derived from an EMBL/GenBank/DDBJ whole genome shotgun (WGS) entry which is preliminary data.</text>
</comment>
<proteinExistence type="predicted"/>
<evidence type="ECO:0000313" key="1">
    <source>
        <dbReference type="EMBL" id="KAJ9057145.1"/>
    </source>
</evidence>
<dbReference type="Proteomes" id="UP001165960">
    <property type="component" value="Unassembled WGS sequence"/>
</dbReference>
<organism evidence="1 2">
    <name type="scientific">Entomophthora muscae</name>
    <dbReference type="NCBI Taxonomy" id="34485"/>
    <lineage>
        <taxon>Eukaryota</taxon>
        <taxon>Fungi</taxon>
        <taxon>Fungi incertae sedis</taxon>
        <taxon>Zoopagomycota</taxon>
        <taxon>Entomophthoromycotina</taxon>
        <taxon>Entomophthoromycetes</taxon>
        <taxon>Entomophthorales</taxon>
        <taxon>Entomophthoraceae</taxon>
        <taxon>Entomophthora</taxon>
    </lineage>
</organism>
<accession>A0ACC2S4D7</accession>
<evidence type="ECO:0000313" key="2">
    <source>
        <dbReference type="Proteomes" id="UP001165960"/>
    </source>
</evidence>
<sequence length="358" mass="38771">MTISTDPVNSGKYSEINGWACHGKGKELVPFSYSAPDLLPTDVEISITYCGICGSDIHTMDSGWGPTNYPVIVGHEIIGHVTAVGKDVKELQVGDRVGVGAQCRACLRDDCYACGRKRDAHCPEMTFTYNDKRVADGEKAYGGYAEAVRVQDAYAFKIPESIPSKYAAPLLCAGTTVFAPMKRHNFSKGDSIAVLGIGGLGHLAIQFACALGCEVTAISHSSSKKEDALKMGAAHFIDSNEESQTRKFKNKFKYMVVSSNANNLDFVLLSSLMDIDGKIILVGLSEEHLKIEPFALVSKDLSIVGSIIGSINEVKATLEFAATHNIRPIIEEMAMAKVNDAVNHVRSGNVRYRMVLKN</sequence>
<keyword evidence="2" id="KW-1185">Reference proteome</keyword>
<name>A0ACC2S4D7_9FUNG</name>
<protein>
    <submittedName>
        <fullName evidence="1">Uncharacterized protein</fullName>
    </submittedName>
</protein>
<dbReference type="EMBL" id="QTSX02005821">
    <property type="protein sequence ID" value="KAJ9057145.1"/>
    <property type="molecule type" value="Genomic_DNA"/>
</dbReference>